<sequence length="551" mass="60085">MPHVNEGSMVMIEFKISSHKFLFFFFYRLIVGPVQHFSSNHISCSGVTIPLYMFIDTSSTQVESDVSSAAALVKLFRALHDSCERSYRWSSVPQGDAANHLKVCLLRRVVTMLRRTGHSIASTTITPAGIRSAFSSRHMTRSQHTATLAAVVSSAIRPSALRDVEEFKMLMWDSLSVVFNNDQALADVVISLAKDNVALEDLVHDSLIDLNSIGGNTPPGAYDYDHLEEVPCMQSTTSSSRHNNSRLQRLIPHHASSQGTPDHSMNSSIIFPAAALHYQQQTPIQKISPQGEGNNNKALRSTSLTNYSLSRGVGGGAKNSPITDTVVHGTESSSSTWGLSPGGKLWSRQTLLIVLFLLVMVSVTTSLKAWRELKRGEAAGKFSNGSKRRHHRTQSGSSHSNSGHSTHSHDVHLPPEAELPPQNQQQKVQEIASTPPSTVQPVPPTTKAPPAPKSGRYNRKRKRNGDILQSLRQKEQELVADIMNNRATPPSRNRVVQQFANTPIPLPAATRPPPGPKQTATSPCGSDSTKNPSGLPGRSYDPVDSITALSF</sequence>
<gene>
    <name evidence="2" type="ORF">BSAL_82840</name>
</gene>
<evidence type="ECO:0000313" key="2">
    <source>
        <dbReference type="EMBL" id="CUG67025.1"/>
    </source>
</evidence>
<feature type="region of interest" description="Disordered" evidence="1">
    <location>
        <begin position="311"/>
        <end position="340"/>
    </location>
</feature>
<dbReference type="Proteomes" id="UP000051952">
    <property type="component" value="Unassembled WGS sequence"/>
</dbReference>
<accession>A0A0S4J2I1</accession>
<feature type="region of interest" description="Disordered" evidence="1">
    <location>
        <begin position="381"/>
        <end position="468"/>
    </location>
</feature>
<evidence type="ECO:0000313" key="3">
    <source>
        <dbReference type="Proteomes" id="UP000051952"/>
    </source>
</evidence>
<feature type="compositionally biased region" description="Polar residues" evidence="1">
    <location>
        <begin position="421"/>
        <end position="432"/>
    </location>
</feature>
<feature type="compositionally biased region" description="Pro residues" evidence="1">
    <location>
        <begin position="441"/>
        <end position="452"/>
    </location>
</feature>
<feature type="region of interest" description="Disordered" evidence="1">
    <location>
        <begin position="504"/>
        <end position="551"/>
    </location>
</feature>
<name>A0A0S4J2I1_BODSA</name>
<dbReference type="VEuPathDB" id="TriTrypDB:BSAL_82840"/>
<evidence type="ECO:0000256" key="1">
    <source>
        <dbReference type="SAM" id="MobiDB-lite"/>
    </source>
</evidence>
<dbReference type="AlphaFoldDB" id="A0A0S4J2I1"/>
<feature type="non-terminal residue" evidence="2">
    <location>
        <position position="551"/>
    </location>
</feature>
<feature type="compositionally biased region" description="Low complexity" evidence="1">
    <location>
        <begin position="395"/>
        <end position="405"/>
    </location>
</feature>
<organism evidence="2 3">
    <name type="scientific">Bodo saltans</name>
    <name type="common">Flagellated protozoan</name>
    <dbReference type="NCBI Taxonomy" id="75058"/>
    <lineage>
        <taxon>Eukaryota</taxon>
        <taxon>Discoba</taxon>
        <taxon>Euglenozoa</taxon>
        <taxon>Kinetoplastea</taxon>
        <taxon>Metakinetoplastina</taxon>
        <taxon>Eubodonida</taxon>
        <taxon>Bodonidae</taxon>
        <taxon>Bodo</taxon>
    </lineage>
</organism>
<proteinExistence type="predicted"/>
<protein>
    <submittedName>
        <fullName evidence="2">Uncharacterized protein</fullName>
    </submittedName>
</protein>
<reference evidence="3" key="1">
    <citation type="submission" date="2015-09" db="EMBL/GenBank/DDBJ databases">
        <authorList>
            <consortium name="Pathogen Informatics"/>
        </authorList>
    </citation>
    <scope>NUCLEOTIDE SEQUENCE [LARGE SCALE GENOMIC DNA]</scope>
    <source>
        <strain evidence="3">Lake Konstanz</strain>
    </source>
</reference>
<dbReference type="EMBL" id="CYKH01000927">
    <property type="protein sequence ID" value="CUG67025.1"/>
    <property type="molecule type" value="Genomic_DNA"/>
</dbReference>
<feature type="compositionally biased region" description="Polar residues" evidence="1">
    <location>
        <begin position="518"/>
        <end position="532"/>
    </location>
</feature>
<keyword evidence="3" id="KW-1185">Reference proteome</keyword>
<feature type="compositionally biased region" description="Pro residues" evidence="1">
    <location>
        <begin position="504"/>
        <end position="516"/>
    </location>
</feature>